<dbReference type="SUPFAM" id="SSF117856">
    <property type="entry name" value="AF0104/ALDC/Ptd012-like"/>
    <property type="match status" value="1"/>
</dbReference>
<dbReference type="OrthoDB" id="5119241at2759"/>
<evidence type="ECO:0000313" key="9">
    <source>
        <dbReference type="Proteomes" id="UP000756921"/>
    </source>
</evidence>
<dbReference type="PANTHER" id="PTHR13204">
    <property type="entry name" value="PTD012 PROTEIN"/>
    <property type="match status" value="1"/>
</dbReference>
<keyword evidence="5" id="KW-0862">Zinc</keyword>
<protein>
    <recommendedName>
        <fullName evidence="7">DUF1907 domain-containing protein</fullName>
    </recommendedName>
</protein>
<evidence type="ECO:0000256" key="1">
    <source>
        <dbReference type="ARBA" id="ARBA00004123"/>
    </source>
</evidence>
<reference evidence="8" key="1">
    <citation type="journal article" date="2020" name="Mol. Plant Microbe Interact.">
        <title>Genome Sequence of the Biocontrol Agent Coniothyrium minitans strain Conio (IMI 134523).</title>
        <authorList>
            <person name="Patel D."/>
            <person name="Shittu T.A."/>
            <person name="Baroncelli R."/>
            <person name="Muthumeenakshi S."/>
            <person name="Osborne T.H."/>
            <person name="Janganan T.K."/>
            <person name="Sreenivasaprasad S."/>
        </authorList>
    </citation>
    <scope>NUCLEOTIDE SEQUENCE</scope>
    <source>
        <strain evidence="8">Conio</strain>
    </source>
</reference>
<keyword evidence="9" id="KW-1185">Reference proteome</keyword>
<sequence length="319" mass="34411">MQTQSIALSPPTLTEIAAALQSPLAANYAHATVKVVHCPDLRAAPFHLATAGLSGAEKISDVGGEPNLFPTPRLECKYNLLDIARAMEMSPDGGGLLGAGAGPFHVVGRNCELVPNIAWSAGFQNATNGTYLAQIKQGLPRVEKSPSLDCALMINLYGSLGQPGPVVKLTARGRVGAEKSITELMQKALAGAFGERMVSLGGVFVVKKGKSKYHIMPDFPPKDELPFKNAKQLNNWLTYHDFEAPVVCLSVLHSADPGKKLGLRMEHTHCASMDGRNVGGHYHGDIDGEEVEYEGYFNVAKTLYRIEKPEVTLERDLHE</sequence>
<keyword evidence="3" id="KW-0479">Metal-binding</keyword>
<dbReference type="GO" id="GO:0005634">
    <property type="term" value="C:nucleus"/>
    <property type="evidence" value="ECO:0007669"/>
    <property type="project" value="UniProtKB-SubCell"/>
</dbReference>
<dbReference type="GO" id="GO:0008270">
    <property type="term" value="F:zinc ion binding"/>
    <property type="evidence" value="ECO:0007669"/>
    <property type="project" value="TreeGrafter"/>
</dbReference>
<dbReference type="InterPro" id="IPR015021">
    <property type="entry name" value="C11orf54_DUF1907"/>
</dbReference>
<gene>
    <name evidence="8" type="ORF">PMIN01_09494</name>
</gene>
<comment type="caution">
    <text evidence="8">The sequence shown here is derived from an EMBL/GenBank/DDBJ whole genome shotgun (WGS) entry which is preliminary data.</text>
</comment>
<keyword evidence="6" id="KW-0539">Nucleus</keyword>
<dbReference type="Pfam" id="PF08925">
    <property type="entry name" value="DUF1907"/>
    <property type="match status" value="1"/>
</dbReference>
<keyword evidence="4" id="KW-0378">Hydrolase</keyword>
<feature type="domain" description="DUF1907" evidence="7">
    <location>
        <begin position="19"/>
        <end position="306"/>
    </location>
</feature>
<name>A0A9P6GBJ6_9PLEO</name>
<evidence type="ECO:0000256" key="4">
    <source>
        <dbReference type="ARBA" id="ARBA00022801"/>
    </source>
</evidence>
<dbReference type="PANTHER" id="PTHR13204:SF1">
    <property type="entry name" value="ESTER HYDROLASE C11ORF54"/>
    <property type="match status" value="1"/>
</dbReference>
<evidence type="ECO:0000256" key="6">
    <source>
        <dbReference type="ARBA" id="ARBA00023242"/>
    </source>
</evidence>
<dbReference type="EMBL" id="WJXW01000010">
    <property type="protein sequence ID" value="KAF9732636.1"/>
    <property type="molecule type" value="Genomic_DNA"/>
</dbReference>
<comment type="subunit">
    <text evidence="2">Monomer.</text>
</comment>
<accession>A0A9P6GBJ6</accession>
<proteinExistence type="predicted"/>
<evidence type="ECO:0000256" key="2">
    <source>
        <dbReference type="ARBA" id="ARBA00011245"/>
    </source>
</evidence>
<organism evidence="8 9">
    <name type="scientific">Paraphaeosphaeria minitans</name>
    <dbReference type="NCBI Taxonomy" id="565426"/>
    <lineage>
        <taxon>Eukaryota</taxon>
        <taxon>Fungi</taxon>
        <taxon>Dikarya</taxon>
        <taxon>Ascomycota</taxon>
        <taxon>Pezizomycotina</taxon>
        <taxon>Dothideomycetes</taxon>
        <taxon>Pleosporomycetidae</taxon>
        <taxon>Pleosporales</taxon>
        <taxon>Massarineae</taxon>
        <taxon>Didymosphaeriaceae</taxon>
        <taxon>Paraphaeosphaeria</taxon>
    </lineage>
</organism>
<evidence type="ECO:0000256" key="5">
    <source>
        <dbReference type="ARBA" id="ARBA00022833"/>
    </source>
</evidence>
<dbReference type="SMART" id="SM01168">
    <property type="entry name" value="DUF1907"/>
    <property type="match status" value="1"/>
</dbReference>
<dbReference type="CDD" id="cd17298">
    <property type="entry name" value="DUF1907"/>
    <property type="match status" value="1"/>
</dbReference>
<evidence type="ECO:0000313" key="8">
    <source>
        <dbReference type="EMBL" id="KAF9732636.1"/>
    </source>
</evidence>
<evidence type="ECO:0000259" key="7">
    <source>
        <dbReference type="SMART" id="SM01168"/>
    </source>
</evidence>
<evidence type="ECO:0000256" key="3">
    <source>
        <dbReference type="ARBA" id="ARBA00022723"/>
    </source>
</evidence>
<comment type="subcellular location">
    <subcellularLocation>
        <location evidence="1">Nucleus</location>
    </subcellularLocation>
</comment>
<dbReference type="GO" id="GO:0016788">
    <property type="term" value="F:hydrolase activity, acting on ester bonds"/>
    <property type="evidence" value="ECO:0007669"/>
    <property type="project" value="TreeGrafter"/>
</dbReference>
<dbReference type="AlphaFoldDB" id="A0A9P6GBJ6"/>
<dbReference type="Proteomes" id="UP000756921">
    <property type="component" value="Unassembled WGS sequence"/>
</dbReference>